<accession>A0A9D5DKV6</accession>
<comment type="caution">
    <text evidence="1">The sequence shown here is derived from an EMBL/GenBank/DDBJ whole genome shotgun (WGS) entry which is preliminary data.</text>
</comment>
<dbReference type="OrthoDB" id="344185at2759"/>
<gene>
    <name evidence="1" type="ORF">OJ253_2268</name>
</gene>
<dbReference type="EMBL" id="JAPCXC010000056">
    <property type="protein sequence ID" value="KAJ1607648.1"/>
    <property type="molecule type" value="Genomic_DNA"/>
</dbReference>
<name>A0A9D5DKV6_9CRYT</name>
<dbReference type="Proteomes" id="UP001067231">
    <property type="component" value="Unassembled WGS sequence"/>
</dbReference>
<sequence length="1210" mass="140629">MQGNSFDEIPIRDTIKSLHNKLSLLFYLDSLKCPKVIEDIDSSISKCTDYSISSCAEIIIPPIIMAVHNCIESHLKTQPFQLNEKEHHDYNLQNTNYSLQLEELLKVLLNVLQKMKSKMSKIVFSRLSMAFYDILYAITKVIHIHINKRNEYIVELCIKITHLDFNIFWEHWEYKGVDIDQNQQMIIPVIIQFLLRISFPNTNEIKYSKAIRHLSLKLLSEIPSIIKDRNSLMKVYPGVIQKLSILVINSISEKTLDTTLEISLSALIEWIDHCLSSITPGTSKYDSDLESIINTGKVLNYMIKYKTTFLNISCYSGEDCIHSFGNEVNLTNIKRMFVRIAINCTTKLFDIFHGCYIEVLTTCIDFLVSMMSDCDSIYESVDSTFNSIYMEQNDKKRQFFSDYLSDFENKFKRINVDTFIFELNEENNFEEFIRALSMYIGFQKMPSQLFKDKLNTLCSKVIINNLFRMLTSQRNLILYNKSIKGFDKAPNESKYRDSSINIGSFNLKAIDVTESFMNSLTNEYFGHSFGLNNSDFDTIEKFEVFQLYGNIFTSAFFNNRLGFEESRLVSKLVLSSISISMFNISIEKTEYKSILDYTMQYIYSTCTKKNDEFEPMIDFLARISLCNATQIIIKGLKLGSSRINLLPGTHMDKLPNVITNWFELAIEQLEKDFFLEEFSNKREINRNIILIFMSNLLIIAKEIDLDTGIFIKKLNIIIIQLISLYSHGSSITKKIVTNILSHVMQNMGFIQDKFSISLVIGEFSVEIIRSLEMMCYKDYSEVKVLPILNALEYCKLEFILELTDIVERFNDMNLNRNHWIFYLVSIITKRLSTHVLSCWMSATVGIIFNSPETSILKQSVESMKSKNAFIREVCNSYFTDYIISQLTNELDSLPERIFFNSNTESQPLINFGRASGQLLKETEIVEISKIRKLSEKLIQIIYPYTSNIEQDQFLIFDYQYLSAYSLINCIFILSTDKPSLYPFVNIIIPTLINQWIVAINNIRKNNMDYFKVELIKSRELYLANQVLIQLIISCGDFAIQTLEDKLVPLIIEYVKFVLSCPNIVQLMDDKEAEVNSEFQKLCVSVIEVLYFFTKFYLQLNTAEVKFETLNNIVNLLLSPNNSFFSSKWRIFIAKTMMHIYFKFPSIINSKLLTYERNNSIMHIDEIVNIIKFCESNIFTVFKSGNKIIPETQGELNLKLKINYGMRAPLQ</sequence>
<evidence type="ECO:0000313" key="1">
    <source>
        <dbReference type="EMBL" id="KAJ1607648.1"/>
    </source>
</evidence>
<proteinExistence type="predicted"/>
<organism evidence="1">
    <name type="scientific">Cryptosporidium canis</name>
    <dbReference type="NCBI Taxonomy" id="195482"/>
    <lineage>
        <taxon>Eukaryota</taxon>
        <taxon>Sar</taxon>
        <taxon>Alveolata</taxon>
        <taxon>Apicomplexa</taxon>
        <taxon>Conoidasida</taxon>
        <taxon>Coccidia</taxon>
        <taxon>Eucoccidiorida</taxon>
        <taxon>Eimeriorina</taxon>
        <taxon>Cryptosporidiidae</taxon>
        <taxon>Cryptosporidium</taxon>
    </lineage>
</organism>
<protein>
    <submittedName>
        <fullName evidence="1">Uncharacterized protein</fullName>
    </submittedName>
</protein>
<dbReference type="AlphaFoldDB" id="A0A9D5DKV6"/>
<reference evidence="1" key="1">
    <citation type="submission" date="2022-10" db="EMBL/GenBank/DDBJ databases">
        <title>Adaptive evolution leads to modifications in subtelomeric GC content in a zoonotic Cryptosporidium species.</title>
        <authorList>
            <person name="Li J."/>
            <person name="Feng Y."/>
            <person name="Xiao L."/>
        </authorList>
    </citation>
    <scope>NUCLEOTIDE SEQUENCE</scope>
    <source>
        <strain evidence="1">33844</strain>
    </source>
</reference>